<comment type="caution">
    <text evidence="1">The sequence shown here is derived from an EMBL/GenBank/DDBJ whole genome shotgun (WGS) entry which is preliminary data.</text>
</comment>
<dbReference type="RefSeq" id="WP_048432267.1">
    <property type="nucleotide sequence ID" value="NZ_LWHQ01000011.1"/>
</dbReference>
<reference evidence="1 2" key="1">
    <citation type="submission" date="2016-04" db="EMBL/GenBank/DDBJ databases">
        <authorList>
            <person name="Evans L.H."/>
            <person name="Alamgir A."/>
            <person name="Owens N."/>
            <person name="Weber N.D."/>
            <person name="Virtaneva K."/>
            <person name="Barbian K."/>
            <person name="Babar A."/>
            <person name="Rosenke K."/>
        </authorList>
    </citation>
    <scope>NUCLEOTIDE SEQUENCE [LARGE SCALE GENOMIC DNA]</scope>
    <source>
        <strain evidence="1 2">PMB02</strain>
    </source>
</reference>
<protein>
    <submittedName>
        <fullName evidence="1">Uncharacterized protein</fullName>
    </submittedName>
</protein>
<name>A0A179SEM3_9HYPH</name>
<proteinExistence type="predicted"/>
<evidence type="ECO:0000313" key="1">
    <source>
        <dbReference type="EMBL" id="OAS26326.1"/>
    </source>
</evidence>
<evidence type="ECO:0000313" key="2">
    <source>
        <dbReference type="Proteomes" id="UP000078316"/>
    </source>
</evidence>
<dbReference type="AlphaFoldDB" id="A0A179SEM3"/>
<dbReference type="EMBL" id="LWHQ01000011">
    <property type="protein sequence ID" value="OAS26326.1"/>
    <property type="molecule type" value="Genomic_DNA"/>
</dbReference>
<organism evidence="1 2">
    <name type="scientific">Methylobacterium platani</name>
    <dbReference type="NCBI Taxonomy" id="427683"/>
    <lineage>
        <taxon>Bacteria</taxon>
        <taxon>Pseudomonadati</taxon>
        <taxon>Pseudomonadota</taxon>
        <taxon>Alphaproteobacteria</taxon>
        <taxon>Hyphomicrobiales</taxon>
        <taxon>Methylobacteriaceae</taxon>
        <taxon>Methylobacterium</taxon>
    </lineage>
</organism>
<accession>A0A179SEM3</accession>
<sequence>MTTLTPTREAVEKAITAMMARFDQELAANTDLQTAGLQMDLNKAFLFGSMRFIADCQDLGLKSEEVSRLLAVGISNALTSVMMTVTRGDREPAADLLLTLLDQVADAAFTRLSEGPEGKPFAAIVVPDITPTGRA</sequence>
<dbReference type="STRING" id="427683.A5481_06320"/>
<gene>
    <name evidence="1" type="ORF">A5481_06320</name>
</gene>
<dbReference type="Proteomes" id="UP000078316">
    <property type="component" value="Unassembled WGS sequence"/>
</dbReference>